<dbReference type="AlphaFoldDB" id="A0A132N6U1"/>
<gene>
    <name evidence="1" type="ORF">TH66_00580</name>
</gene>
<protein>
    <submittedName>
        <fullName evidence="1">Uncharacterized protein</fullName>
    </submittedName>
</protein>
<organism evidence="1 2">
    <name type="scientific">Carbonactinospora thermoautotrophica</name>
    <dbReference type="NCBI Taxonomy" id="1469144"/>
    <lineage>
        <taxon>Bacteria</taxon>
        <taxon>Bacillati</taxon>
        <taxon>Actinomycetota</taxon>
        <taxon>Actinomycetes</taxon>
        <taxon>Kitasatosporales</taxon>
        <taxon>Carbonactinosporaceae</taxon>
        <taxon>Carbonactinospora</taxon>
    </lineage>
</organism>
<reference evidence="1 2" key="1">
    <citation type="submission" date="2015-02" db="EMBL/GenBank/DDBJ databases">
        <title>Physiological reanalysis, assessment of diazotrophy, and genome sequences of multiple isolates of Streptomyces thermoautotrophicus.</title>
        <authorList>
            <person name="MacKellar D.C."/>
            <person name="Lieber L."/>
            <person name="Norman J."/>
            <person name="Bolger A."/>
            <person name="Tobin C."/>
            <person name="Murray J.W."/>
            <person name="Prell J."/>
        </authorList>
    </citation>
    <scope>NUCLEOTIDE SEQUENCE [LARGE SCALE GENOMIC DNA]</scope>
    <source>
        <strain evidence="1 2">UBT1</strain>
    </source>
</reference>
<evidence type="ECO:0000313" key="2">
    <source>
        <dbReference type="Proteomes" id="UP000070659"/>
    </source>
</evidence>
<proteinExistence type="predicted"/>
<sequence length="233" mass="24866">MRAGLRYAADVGHTGPGLAGEVAALVAALLPPRTRARAYWAANWPEWCDPVAPRVVAEPYREATTRWARAWVAEQVAAHAAAGRSWAQADAHDALWPHDVIPPAGEVPEASPFLHPAFLPAALALALADRYDPALPTPYQRCKAQIVKLFPEPMRRVLPRRKQYYSTTLVAAAAQPIAAPRAVAAGLLDPDALAVETDVAVRLTAAAVEDWLAGAEAAGAQLPRPARDHSGLL</sequence>
<evidence type="ECO:0000313" key="1">
    <source>
        <dbReference type="EMBL" id="KWX05865.1"/>
    </source>
</evidence>
<dbReference type="EMBL" id="JYIJ01000009">
    <property type="protein sequence ID" value="KWX05865.1"/>
    <property type="molecule type" value="Genomic_DNA"/>
</dbReference>
<comment type="caution">
    <text evidence="1">The sequence shown here is derived from an EMBL/GenBank/DDBJ whole genome shotgun (WGS) entry which is preliminary data.</text>
</comment>
<dbReference type="Proteomes" id="UP000070659">
    <property type="component" value="Unassembled WGS sequence"/>
</dbReference>
<name>A0A132N6U1_9ACTN</name>
<dbReference type="PATRIC" id="fig|1469144.8.peg.1575"/>
<accession>A0A132N6U1</accession>